<reference evidence="3" key="1">
    <citation type="submission" date="2023-02" db="EMBL/GenBank/DDBJ databases">
        <title>Genome of toxic invasive species Heracleum sosnowskyi carries increased number of genes despite the absence of recent whole-genome duplications.</title>
        <authorList>
            <person name="Schelkunov M."/>
            <person name="Shtratnikova V."/>
            <person name="Makarenko M."/>
            <person name="Klepikova A."/>
            <person name="Omelchenko D."/>
            <person name="Novikova G."/>
            <person name="Obukhova E."/>
            <person name="Bogdanov V."/>
            <person name="Penin A."/>
            <person name="Logacheva M."/>
        </authorList>
    </citation>
    <scope>NUCLEOTIDE SEQUENCE</scope>
    <source>
        <strain evidence="3">Hsosn_3</strain>
        <tissue evidence="3">Leaf</tissue>
    </source>
</reference>
<gene>
    <name evidence="3" type="ORF">POM88_049812</name>
</gene>
<evidence type="ECO:0000256" key="1">
    <source>
        <dbReference type="SAM" id="Coils"/>
    </source>
</evidence>
<feature type="region of interest" description="Disordered" evidence="2">
    <location>
        <begin position="206"/>
        <end position="229"/>
    </location>
</feature>
<evidence type="ECO:0000313" key="3">
    <source>
        <dbReference type="EMBL" id="KAK1356556.1"/>
    </source>
</evidence>
<evidence type="ECO:0000313" key="4">
    <source>
        <dbReference type="Proteomes" id="UP001237642"/>
    </source>
</evidence>
<dbReference type="EMBL" id="JAUIZM010000011">
    <property type="protein sequence ID" value="KAK1356556.1"/>
    <property type="molecule type" value="Genomic_DNA"/>
</dbReference>
<dbReference type="AlphaFoldDB" id="A0AAD8GXK2"/>
<name>A0AAD8GXK2_9APIA</name>
<feature type="region of interest" description="Disordered" evidence="2">
    <location>
        <begin position="86"/>
        <end position="110"/>
    </location>
</feature>
<dbReference type="PANTHER" id="PTHR34190">
    <property type="entry name" value="EXPRESSED PROTEIN"/>
    <property type="match status" value="1"/>
</dbReference>
<keyword evidence="1" id="KW-0175">Coiled coil</keyword>
<protein>
    <submittedName>
        <fullName evidence="3">Uncharacterized protein</fullName>
    </submittedName>
</protein>
<evidence type="ECO:0000256" key="2">
    <source>
        <dbReference type="SAM" id="MobiDB-lite"/>
    </source>
</evidence>
<proteinExistence type="predicted"/>
<accession>A0AAD8GXK2</accession>
<organism evidence="3 4">
    <name type="scientific">Heracleum sosnowskyi</name>
    <dbReference type="NCBI Taxonomy" id="360622"/>
    <lineage>
        <taxon>Eukaryota</taxon>
        <taxon>Viridiplantae</taxon>
        <taxon>Streptophyta</taxon>
        <taxon>Embryophyta</taxon>
        <taxon>Tracheophyta</taxon>
        <taxon>Spermatophyta</taxon>
        <taxon>Magnoliopsida</taxon>
        <taxon>eudicotyledons</taxon>
        <taxon>Gunneridae</taxon>
        <taxon>Pentapetalae</taxon>
        <taxon>asterids</taxon>
        <taxon>campanulids</taxon>
        <taxon>Apiales</taxon>
        <taxon>Apiaceae</taxon>
        <taxon>Apioideae</taxon>
        <taxon>apioid superclade</taxon>
        <taxon>Tordylieae</taxon>
        <taxon>Tordyliinae</taxon>
        <taxon>Heracleum</taxon>
    </lineage>
</organism>
<feature type="coiled-coil region" evidence="1">
    <location>
        <begin position="127"/>
        <end position="154"/>
    </location>
</feature>
<keyword evidence="4" id="KW-1185">Reference proteome</keyword>
<dbReference type="Proteomes" id="UP001237642">
    <property type="component" value="Unassembled WGS sequence"/>
</dbReference>
<sequence length="255" mass="28851">MPESSHGSAAVKYSDVERHVFKTAGARSLFKELVPKLAHEILGNADSEQSMHPTNAMEDHHQLHSLSFMPLLSRVDRLDSVIKDVEKKKKKQEESSMWSNGTRRLVARRNSRKGMPLIVATRETNAKGSLMDRIRSLEDRLLQLSREIDQASSKASSSSSTQSTSLWTTSSTSCAQLKSEIPISSYPTFHIAHESRLPCHEYFQKNPRGPQPRMKNPENGMQQKEGKDYAVEKECINGKKKKKSPCWQRMKLLGC</sequence>
<comment type="caution">
    <text evidence="3">The sequence shown here is derived from an EMBL/GenBank/DDBJ whole genome shotgun (WGS) entry which is preliminary data.</text>
</comment>
<dbReference type="PANTHER" id="PTHR34190:SF3">
    <property type="entry name" value="MICROSPORE-SPECIFIC PROMOTER 2"/>
    <property type="match status" value="1"/>
</dbReference>
<reference evidence="3" key="2">
    <citation type="submission" date="2023-05" db="EMBL/GenBank/DDBJ databases">
        <authorList>
            <person name="Schelkunov M.I."/>
        </authorList>
    </citation>
    <scope>NUCLEOTIDE SEQUENCE</scope>
    <source>
        <strain evidence="3">Hsosn_3</strain>
        <tissue evidence="3">Leaf</tissue>
    </source>
</reference>